<sequence length="289" mass="31947">MVAPDVPLAALARRHLPAAVADEWIALIRPALHLRPAEPGEPEIARLGGVPALPEDFTWPLWEGRGPLSFVASIDCGQFPSDALDIALPAEGILLFFYRHPRWDDEMVIESSAPETQEGARVVYLPTGMQTAEREPPEGANLYPLVRLAADVIASGPDWEHPALRAALDRVSDEDQAFMDDPMNSDPFRMAMGELSLELGPQHRVGGYADPIQGSVEVDVARAQLGGRVAYDDPALHQEAQRWTLLAQIDSDDNADMVWGDCGALYWLIRRDDLTAERWQAASFTWQCY</sequence>
<organism evidence="1 2">
    <name type="scientific">Plantactinospora siamensis</name>
    <dbReference type="NCBI Taxonomy" id="555372"/>
    <lineage>
        <taxon>Bacteria</taxon>
        <taxon>Bacillati</taxon>
        <taxon>Actinomycetota</taxon>
        <taxon>Actinomycetes</taxon>
        <taxon>Micromonosporales</taxon>
        <taxon>Micromonosporaceae</taxon>
        <taxon>Plantactinospora</taxon>
    </lineage>
</organism>
<evidence type="ECO:0000313" key="1">
    <source>
        <dbReference type="EMBL" id="MFC0564426.1"/>
    </source>
</evidence>
<protein>
    <submittedName>
        <fullName evidence="1">YwqG family protein</fullName>
    </submittedName>
</protein>
<accession>A0ABV6NUS8</accession>
<proteinExistence type="predicted"/>
<dbReference type="InterPro" id="IPR015315">
    <property type="entry name" value="DUF1963"/>
</dbReference>
<dbReference type="Pfam" id="PF09234">
    <property type="entry name" value="DUF1963"/>
    <property type="match status" value="1"/>
</dbReference>
<dbReference type="EMBL" id="JBHLUE010000005">
    <property type="protein sequence ID" value="MFC0564426.1"/>
    <property type="molecule type" value="Genomic_DNA"/>
</dbReference>
<evidence type="ECO:0000313" key="2">
    <source>
        <dbReference type="Proteomes" id="UP001589894"/>
    </source>
</evidence>
<keyword evidence="2" id="KW-1185">Reference proteome</keyword>
<dbReference type="PANTHER" id="PTHR36436:SF6">
    <property type="entry name" value="SLL5081 PROTEIN"/>
    <property type="match status" value="1"/>
</dbReference>
<name>A0ABV6NUS8_9ACTN</name>
<reference evidence="1 2" key="1">
    <citation type="submission" date="2024-09" db="EMBL/GenBank/DDBJ databases">
        <authorList>
            <person name="Sun Q."/>
            <person name="Mori K."/>
        </authorList>
    </citation>
    <scope>NUCLEOTIDE SEQUENCE [LARGE SCALE GENOMIC DNA]</scope>
    <source>
        <strain evidence="1 2">TBRC 2205</strain>
    </source>
</reference>
<dbReference type="RefSeq" id="WP_377337425.1">
    <property type="nucleotide sequence ID" value="NZ_JBHLUE010000005.1"/>
</dbReference>
<dbReference type="InterPro" id="IPR035948">
    <property type="entry name" value="YwqG-like_sf"/>
</dbReference>
<dbReference type="Proteomes" id="UP001589894">
    <property type="component" value="Unassembled WGS sequence"/>
</dbReference>
<dbReference type="Gene3D" id="2.30.320.10">
    <property type="entry name" value="YwqG-like"/>
    <property type="match status" value="1"/>
</dbReference>
<comment type="caution">
    <text evidence="1">The sequence shown here is derived from an EMBL/GenBank/DDBJ whole genome shotgun (WGS) entry which is preliminary data.</text>
</comment>
<dbReference type="PANTHER" id="PTHR36436">
    <property type="entry name" value="SLL5081 PROTEIN"/>
    <property type="match status" value="1"/>
</dbReference>
<dbReference type="SUPFAM" id="SSF103032">
    <property type="entry name" value="Hypothetical protein YwqG"/>
    <property type="match status" value="1"/>
</dbReference>
<gene>
    <name evidence="1" type="ORF">ACFFHU_09790</name>
</gene>